<keyword evidence="1" id="KW-0802">TPR repeat</keyword>
<gene>
    <name evidence="3" type="ORF">EI427_12245</name>
</gene>
<dbReference type="Pfam" id="PF14559">
    <property type="entry name" value="TPR_19"/>
    <property type="match status" value="1"/>
</dbReference>
<dbReference type="RefSeq" id="WP_126615027.1">
    <property type="nucleotide sequence ID" value="NZ_CP034562.1"/>
</dbReference>
<name>A0A3Q9FPJ4_9BACT</name>
<dbReference type="SMART" id="SM00028">
    <property type="entry name" value="TPR"/>
    <property type="match status" value="5"/>
</dbReference>
<feature type="chain" id="PRO_5018586207" evidence="2">
    <location>
        <begin position="22"/>
        <end position="441"/>
    </location>
</feature>
<protein>
    <submittedName>
        <fullName evidence="3">Tetratricopeptide repeat protein</fullName>
    </submittedName>
</protein>
<dbReference type="GO" id="GO:0016567">
    <property type="term" value="P:protein ubiquitination"/>
    <property type="evidence" value="ECO:0007669"/>
    <property type="project" value="TreeGrafter"/>
</dbReference>
<proteinExistence type="predicted"/>
<evidence type="ECO:0000313" key="3">
    <source>
        <dbReference type="EMBL" id="AZQ62982.1"/>
    </source>
</evidence>
<feature type="repeat" description="TPR" evidence="1">
    <location>
        <begin position="94"/>
        <end position="127"/>
    </location>
</feature>
<dbReference type="OrthoDB" id="974364at2"/>
<dbReference type="GO" id="GO:0031145">
    <property type="term" value="P:anaphase-promoting complex-dependent catabolic process"/>
    <property type="evidence" value="ECO:0007669"/>
    <property type="project" value="TreeGrafter"/>
</dbReference>
<dbReference type="PANTHER" id="PTHR12558">
    <property type="entry name" value="CELL DIVISION CYCLE 16,23,27"/>
    <property type="match status" value="1"/>
</dbReference>
<dbReference type="PROSITE" id="PS50293">
    <property type="entry name" value="TPR_REGION"/>
    <property type="match status" value="1"/>
</dbReference>
<reference evidence="3 4" key="1">
    <citation type="submission" date="2018-12" db="EMBL/GenBank/DDBJ databases">
        <title>Flammeovirga pectinis sp. nov., isolated from the gut of the Korean scallop, Patinopecten yessoensis.</title>
        <authorList>
            <person name="Bae J.-W."/>
            <person name="Jeong Y.-S."/>
            <person name="Kang W."/>
        </authorList>
    </citation>
    <scope>NUCLEOTIDE SEQUENCE [LARGE SCALE GENOMIC DNA]</scope>
    <source>
        <strain evidence="3 4">L12M1</strain>
    </source>
</reference>
<dbReference type="Proteomes" id="UP000267268">
    <property type="component" value="Chromosome 1"/>
</dbReference>
<dbReference type="PROSITE" id="PS50005">
    <property type="entry name" value="TPR"/>
    <property type="match status" value="3"/>
</dbReference>
<evidence type="ECO:0000313" key="4">
    <source>
        <dbReference type="Proteomes" id="UP000267268"/>
    </source>
</evidence>
<dbReference type="InterPro" id="IPR011990">
    <property type="entry name" value="TPR-like_helical_dom_sf"/>
</dbReference>
<dbReference type="Gene3D" id="1.25.40.10">
    <property type="entry name" value="Tetratricopeptide repeat domain"/>
    <property type="match status" value="3"/>
</dbReference>
<sequence>MINYYSILLLFLITITNFAFSQNKDAEDYYVKGEVYAELGQFKEAIMAYEVAIAKDDTNPKYKYRLGNVILKSGNKNEAIQMFNKTLETDPNYIDAHLKLAILYKEKKNYNEAITHLDAAFNISTNNNRKIAYKTRIINLLDKIGEFDKAGVHIADAKALDPRNNYVLYMDAKYNNYITKNYELAKSSMQLAISQMEEDKGKAHEHYYYELGFAHHSLEEYQNANIAFKEVRNDKLRSKVSSMTPEYFYQVASAYYKTYYLAEAKELLEAVIKMDDKFEPAYDLLIELEENQLNRSDIVKLLEHKVSIQEDNTQKVRILADLIDLELKYNDLETCFTHIKEFDNCGIPLPNVMFMEAKANALRKEYPRSEDILKQIIENYKDSNIRYKCLFLLGMIYQEQGKINEAKLIYANNFPGDFNVAVREQLKQITTNKKETLVKKN</sequence>
<dbReference type="AlphaFoldDB" id="A0A3Q9FPJ4"/>
<dbReference type="PANTHER" id="PTHR12558:SF45">
    <property type="entry name" value="CHROMOSOME UNDETERMINED SCAFFOLD_12, WHOLE GENOME SHOTGUN SEQUENCE"/>
    <property type="match status" value="1"/>
</dbReference>
<dbReference type="KEGG" id="fll:EI427_12245"/>
<keyword evidence="2" id="KW-0732">Signal</keyword>
<dbReference type="EMBL" id="CP034562">
    <property type="protein sequence ID" value="AZQ62982.1"/>
    <property type="molecule type" value="Genomic_DNA"/>
</dbReference>
<dbReference type="Pfam" id="PF13181">
    <property type="entry name" value="TPR_8"/>
    <property type="match status" value="2"/>
</dbReference>
<organism evidence="3 4">
    <name type="scientific">Flammeovirga pectinis</name>
    <dbReference type="NCBI Taxonomy" id="2494373"/>
    <lineage>
        <taxon>Bacteria</taxon>
        <taxon>Pseudomonadati</taxon>
        <taxon>Bacteroidota</taxon>
        <taxon>Cytophagia</taxon>
        <taxon>Cytophagales</taxon>
        <taxon>Flammeovirgaceae</taxon>
        <taxon>Flammeovirga</taxon>
    </lineage>
</organism>
<feature type="repeat" description="TPR" evidence="1">
    <location>
        <begin position="60"/>
        <end position="93"/>
    </location>
</feature>
<dbReference type="InterPro" id="IPR019734">
    <property type="entry name" value="TPR_rpt"/>
</dbReference>
<dbReference type="GO" id="GO:0051301">
    <property type="term" value="P:cell division"/>
    <property type="evidence" value="ECO:0007669"/>
    <property type="project" value="TreeGrafter"/>
</dbReference>
<feature type="repeat" description="TPR" evidence="1">
    <location>
        <begin position="26"/>
        <end position="59"/>
    </location>
</feature>
<dbReference type="SUPFAM" id="SSF48452">
    <property type="entry name" value="TPR-like"/>
    <property type="match status" value="2"/>
</dbReference>
<feature type="signal peptide" evidence="2">
    <location>
        <begin position="1"/>
        <end position="21"/>
    </location>
</feature>
<accession>A0A3Q9FPJ4</accession>
<evidence type="ECO:0000256" key="1">
    <source>
        <dbReference type="PROSITE-ProRule" id="PRU00339"/>
    </source>
</evidence>
<keyword evidence="4" id="KW-1185">Reference proteome</keyword>
<evidence type="ECO:0000256" key="2">
    <source>
        <dbReference type="SAM" id="SignalP"/>
    </source>
</evidence>